<feature type="transmembrane region" description="Helical" evidence="2">
    <location>
        <begin position="381"/>
        <end position="403"/>
    </location>
</feature>
<keyword evidence="2" id="KW-0812">Transmembrane</keyword>
<dbReference type="EMBL" id="CAUJNA010001114">
    <property type="protein sequence ID" value="CAJ1384479.1"/>
    <property type="molecule type" value="Genomic_DNA"/>
</dbReference>
<keyword evidence="4" id="KW-1185">Reference proteome</keyword>
<organism evidence="3 4">
    <name type="scientific">Effrenium voratum</name>
    <dbReference type="NCBI Taxonomy" id="2562239"/>
    <lineage>
        <taxon>Eukaryota</taxon>
        <taxon>Sar</taxon>
        <taxon>Alveolata</taxon>
        <taxon>Dinophyceae</taxon>
        <taxon>Suessiales</taxon>
        <taxon>Symbiodiniaceae</taxon>
        <taxon>Effrenium</taxon>
    </lineage>
</organism>
<gene>
    <name evidence="3" type="ORF">EVOR1521_LOCUS11350</name>
</gene>
<keyword evidence="1" id="KW-0175">Coiled coil</keyword>
<evidence type="ECO:0000256" key="1">
    <source>
        <dbReference type="SAM" id="Coils"/>
    </source>
</evidence>
<name>A0AA36MXT0_9DINO</name>
<keyword evidence="2" id="KW-1133">Transmembrane helix</keyword>
<keyword evidence="2" id="KW-0472">Membrane</keyword>
<reference evidence="3" key="1">
    <citation type="submission" date="2023-08" db="EMBL/GenBank/DDBJ databases">
        <authorList>
            <person name="Chen Y."/>
            <person name="Shah S."/>
            <person name="Dougan E. K."/>
            <person name="Thang M."/>
            <person name="Chan C."/>
        </authorList>
    </citation>
    <scope>NUCLEOTIDE SEQUENCE</scope>
</reference>
<dbReference type="Proteomes" id="UP001178507">
    <property type="component" value="Unassembled WGS sequence"/>
</dbReference>
<feature type="coiled-coil region" evidence="1">
    <location>
        <begin position="247"/>
        <end position="274"/>
    </location>
</feature>
<comment type="caution">
    <text evidence="3">The sequence shown here is derived from an EMBL/GenBank/DDBJ whole genome shotgun (WGS) entry which is preliminary data.</text>
</comment>
<dbReference type="AlphaFoldDB" id="A0AA36MXT0"/>
<feature type="transmembrane region" description="Helical" evidence="2">
    <location>
        <begin position="213"/>
        <end position="236"/>
    </location>
</feature>
<evidence type="ECO:0000313" key="3">
    <source>
        <dbReference type="EMBL" id="CAJ1384479.1"/>
    </source>
</evidence>
<evidence type="ECO:0000313" key="4">
    <source>
        <dbReference type="Proteomes" id="UP001178507"/>
    </source>
</evidence>
<evidence type="ECO:0000256" key="2">
    <source>
        <dbReference type="SAM" id="Phobius"/>
    </source>
</evidence>
<protein>
    <submittedName>
        <fullName evidence="3">Uncharacterized protein</fullName>
    </submittedName>
</protein>
<sequence length="420" mass="47357">MVQLDGSLRLLASYNVLHGRQFFAKSLMAMWFFSLLEWAAFSSVICLAQWTSQFFLFLAFLAMMGAAVHRTVQTSSSSPASEIWTRLAEAWWKPLLTPVYLFLPEQHSCYGLSSQSPPATGFYTLHATLRLGSVLLWLLTMARPVDMCVAPVLHFWQPECAEVPSWIQGCGTTFSPQEYTRCLRSSWLDGACNLLAAQCRNQAEGQVDLTVSLFVDAWMSAVPLATPVLCLLFVLARWEKFWAVAPDANLRHRIQEEEQRLQEQLCNGDQLTHNWSWWLHLDLALLALDFGTDLFCLLIFLGARNWGFAFLQLLLVSSTVARCVQRGPQAVLEAFKTSKAQGFVSQSYLEIAQAERIMRAPLAFVLQYYSFAFIAGDCFQVWILSISVLFSLVSATQGGFILVDLDVAPEQLSTLLRWDC</sequence>
<proteinExistence type="predicted"/>
<accession>A0AA36MXT0</accession>